<comment type="caution">
    <text evidence="2">The sequence shown here is derived from an EMBL/GenBank/DDBJ whole genome shotgun (WGS) entry which is preliminary data.</text>
</comment>
<evidence type="ECO:0000259" key="1">
    <source>
        <dbReference type="SMART" id="SM01321"/>
    </source>
</evidence>
<name>A0A5C5Y489_9PLAN</name>
<reference evidence="2 3" key="1">
    <citation type="submission" date="2019-02" db="EMBL/GenBank/DDBJ databases">
        <title>Deep-cultivation of Planctomycetes and their phenomic and genomic characterization uncovers novel biology.</title>
        <authorList>
            <person name="Wiegand S."/>
            <person name="Jogler M."/>
            <person name="Boedeker C."/>
            <person name="Pinto D."/>
            <person name="Vollmers J."/>
            <person name="Rivas-Marin E."/>
            <person name="Kohn T."/>
            <person name="Peeters S.H."/>
            <person name="Heuer A."/>
            <person name="Rast P."/>
            <person name="Oberbeckmann S."/>
            <person name="Bunk B."/>
            <person name="Jeske O."/>
            <person name="Meyerdierks A."/>
            <person name="Storesund J.E."/>
            <person name="Kallscheuer N."/>
            <person name="Luecker S."/>
            <person name="Lage O.M."/>
            <person name="Pohl T."/>
            <person name="Merkel B.J."/>
            <person name="Hornburger P."/>
            <person name="Mueller R.-W."/>
            <person name="Bruemmer F."/>
            <person name="Labrenz M."/>
            <person name="Spormann A.M."/>
            <person name="Op Den Camp H."/>
            <person name="Overmann J."/>
            <person name="Amann R."/>
            <person name="Jetten M.S.M."/>
            <person name="Mascher T."/>
            <person name="Medema M.H."/>
            <person name="Devos D.P."/>
            <person name="Kaster A.-K."/>
            <person name="Ovreas L."/>
            <person name="Rohde M."/>
            <person name="Galperin M.Y."/>
            <person name="Jogler C."/>
        </authorList>
    </citation>
    <scope>NUCLEOTIDE SEQUENCE [LARGE SCALE GENOMIC DNA]</scope>
    <source>
        <strain evidence="2 3">Pan14r</strain>
    </source>
</reference>
<dbReference type="PANTHER" id="PTHR34322:SF2">
    <property type="entry name" value="TRANSPOSASE IS200-LIKE DOMAIN-CONTAINING PROTEIN"/>
    <property type="match status" value="1"/>
</dbReference>
<protein>
    <submittedName>
        <fullName evidence="2">Transposase IS200 like protein</fullName>
    </submittedName>
</protein>
<keyword evidence="3" id="KW-1185">Reference proteome</keyword>
<dbReference type="Pfam" id="PF01797">
    <property type="entry name" value="Y1_Tnp"/>
    <property type="match status" value="1"/>
</dbReference>
<evidence type="ECO:0000313" key="3">
    <source>
        <dbReference type="Proteomes" id="UP000317238"/>
    </source>
</evidence>
<organism evidence="2 3">
    <name type="scientific">Crateriforma conspicua</name>
    <dbReference type="NCBI Taxonomy" id="2527996"/>
    <lineage>
        <taxon>Bacteria</taxon>
        <taxon>Pseudomonadati</taxon>
        <taxon>Planctomycetota</taxon>
        <taxon>Planctomycetia</taxon>
        <taxon>Planctomycetales</taxon>
        <taxon>Planctomycetaceae</taxon>
        <taxon>Crateriforma</taxon>
    </lineage>
</organism>
<dbReference type="InterPro" id="IPR036515">
    <property type="entry name" value="Transposase_17_sf"/>
</dbReference>
<dbReference type="GO" id="GO:0006313">
    <property type="term" value="P:DNA transposition"/>
    <property type="evidence" value="ECO:0007669"/>
    <property type="project" value="InterPro"/>
</dbReference>
<dbReference type="OrthoDB" id="278793at2"/>
<sequence>MPRQRRVDEAGGIYHALNRGNARQAIFRKEEDYEAFVRTLADGLERYDVELFSYCLMPNHWHLVLRPLADGMMGRFMRWVTATHTLRHHAHYQRAGEGHLYQSRFKSFPVQDDAHFLTVCRYVERNALRAGLVRKAEAWRHGSLWRWLQKPEPKPAILASWPVRRASDWVSRVNQALSSKELEAVRRSVDRDRPFGDQDWTEQMADRLGLWSTIRPRGRPRKVAGG</sequence>
<dbReference type="InterPro" id="IPR002686">
    <property type="entry name" value="Transposase_17"/>
</dbReference>
<proteinExistence type="predicted"/>
<dbReference type="Proteomes" id="UP000317238">
    <property type="component" value="Unassembled WGS sequence"/>
</dbReference>
<dbReference type="AlphaFoldDB" id="A0A5C5Y489"/>
<dbReference type="EMBL" id="SJPL01000001">
    <property type="protein sequence ID" value="TWT69639.1"/>
    <property type="molecule type" value="Genomic_DNA"/>
</dbReference>
<feature type="domain" description="Transposase IS200-like" evidence="1">
    <location>
        <begin position="9"/>
        <end position="126"/>
    </location>
</feature>
<gene>
    <name evidence="2" type="ORF">Pan14r_19290</name>
</gene>
<evidence type="ECO:0000313" key="2">
    <source>
        <dbReference type="EMBL" id="TWT69639.1"/>
    </source>
</evidence>
<dbReference type="SUPFAM" id="SSF143422">
    <property type="entry name" value="Transposase IS200-like"/>
    <property type="match status" value="1"/>
</dbReference>
<dbReference type="GO" id="GO:0003677">
    <property type="term" value="F:DNA binding"/>
    <property type="evidence" value="ECO:0007669"/>
    <property type="project" value="InterPro"/>
</dbReference>
<dbReference type="SMART" id="SM01321">
    <property type="entry name" value="Y1_Tnp"/>
    <property type="match status" value="1"/>
</dbReference>
<dbReference type="RefSeq" id="WP_146438960.1">
    <property type="nucleotide sequence ID" value="NZ_SJPL01000001.1"/>
</dbReference>
<dbReference type="PANTHER" id="PTHR34322">
    <property type="entry name" value="TRANSPOSASE, Y1_TNP DOMAIN-CONTAINING"/>
    <property type="match status" value="1"/>
</dbReference>
<dbReference type="Gene3D" id="3.30.70.1290">
    <property type="entry name" value="Transposase IS200-like"/>
    <property type="match status" value="1"/>
</dbReference>
<dbReference type="GO" id="GO:0004803">
    <property type="term" value="F:transposase activity"/>
    <property type="evidence" value="ECO:0007669"/>
    <property type="project" value="InterPro"/>
</dbReference>
<accession>A0A5C5Y489</accession>